<dbReference type="AlphaFoldDB" id="A0A7Z0A953"/>
<evidence type="ECO:0000259" key="9">
    <source>
        <dbReference type="PROSITE" id="PS50928"/>
    </source>
</evidence>
<evidence type="ECO:0000256" key="1">
    <source>
        <dbReference type="ARBA" id="ARBA00004651"/>
    </source>
</evidence>
<keyword evidence="11" id="KW-1185">Reference proteome</keyword>
<dbReference type="Gene3D" id="1.10.3720.10">
    <property type="entry name" value="MetI-like"/>
    <property type="match status" value="1"/>
</dbReference>
<comment type="subcellular location">
    <subcellularLocation>
        <location evidence="1 7">Cell membrane</location>
        <topology evidence="1 7">Multi-pass membrane protein</topology>
    </subcellularLocation>
</comment>
<gene>
    <name evidence="10" type="ORF">BJY26_000923</name>
</gene>
<dbReference type="InterPro" id="IPR051393">
    <property type="entry name" value="ABC_transporter_permease"/>
</dbReference>
<dbReference type="GO" id="GO:0005886">
    <property type="term" value="C:plasma membrane"/>
    <property type="evidence" value="ECO:0007669"/>
    <property type="project" value="UniProtKB-SubCell"/>
</dbReference>
<evidence type="ECO:0000256" key="3">
    <source>
        <dbReference type="ARBA" id="ARBA00022475"/>
    </source>
</evidence>
<feature type="transmembrane region" description="Helical" evidence="7">
    <location>
        <begin position="276"/>
        <end position="298"/>
    </location>
</feature>
<keyword evidence="2 7" id="KW-0813">Transport</keyword>
<keyword evidence="4 7" id="KW-0812">Transmembrane</keyword>
<dbReference type="PROSITE" id="PS50928">
    <property type="entry name" value="ABC_TM1"/>
    <property type="match status" value="1"/>
</dbReference>
<keyword evidence="3" id="KW-1003">Cell membrane</keyword>
<protein>
    <submittedName>
        <fullName evidence="10">Multiple sugar transport system permease protein</fullName>
    </submittedName>
</protein>
<feature type="region of interest" description="Disordered" evidence="8">
    <location>
        <begin position="1"/>
        <end position="23"/>
    </location>
</feature>
<name>A0A7Z0A953_9MICO</name>
<feature type="transmembrane region" description="Helical" evidence="7">
    <location>
        <begin position="86"/>
        <end position="111"/>
    </location>
</feature>
<keyword evidence="6 7" id="KW-0472">Membrane</keyword>
<evidence type="ECO:0000256" key="8">
    <source>
        <dbReference type="SAM" id="MobiDB-lite"/>
    </source>
</evidence>
<reference evidence="10 11" key="1">
    <citation type="submission" date="2020-07" db="EMBL/GenBank/DDBJ databases">
        <title>Sequencing the genomes of 1000 actinobacteria strains.</title>
        <authorList>
            <person name="Klenk H.-P."/>
        </authorList>
    </citation>
    <scope>NUCLEOTIDE SEQUENCE [LARGE SCALE GENOMIC DNA]</scope>
    <source>
        <strain evidence="10 11">DSM 26341</strain>
    </source>
</reference>
<feature type="transmembrane region" description="Helical" evidence="7">
    <location>
        <begin position="165"/>
        <end position="192"/>
    </location>
</feature>
<evidence type="ECO:0000313" key="10">
    <source>
        <dbReference type="EMBL" id="NYI66617.1"/>
    </source>
</evidence>
<evidence type="ECO:0000256" key="6">
    <source>
        <dbReference type="ARBA" id="ARBA00023136"/>
    </source>
</evidence>
<comment type="caution">
    <text evidence="10">The sequence shown here is derived from an EMBL/GenBank/DDBJ whole genome shotgun (WGS) entry which is preliminary data.</text>
</comment>
<dbReference type="SUPFAM" id="SSF161098">
    <property type="entry name" value="MetI-like"/>
    <property type="match status" value="1"/>
</dbReference>
<evidence type="ECO:0000256" key="2">
    <source>
        <dbReference type="ARBA" id="ARBA00022448"/>
    </source>
</evidence>
<evidence type="ECO:0000256" key="4">
    <source>
        <dbReference type="ARBA" id="ARBA00022692"/>
    </source>
</evidence>
<feature type="transmembrane region" description="Helical" evidence="7">
    <location>
        <begin position="123"/>
        <end position="145"/>
    </location>
</feature>
<evidence type="ECO:0000256" key="5">
    <source>
        <dbReference type="ARBA" id="ARBA00022989"/>
    </source>
</evidence>
<proteinExistence type="inferred from homology"/>
<evidence type="ECO:0000256" key="7">
    <source>
        <dbReference type="RuleBase" id="RU363032"/>
    </source>
</evidence>
<feature type="transmembrane region" description="Helical" evidence="7">
    <location>
        <begin position="27"/>
        <end position="56"/>
    </location>
</feature>
<dbReference type="Proteomes" id="UP000539111">
    <property type="component" value="Unassembled WGS sequence"/>
</dbReference>
<accession>A0A7Z0A953</accession>
<dbReference type="CDD" id="cd06261">
    <property type="entry name" value="TM_PBP2"/>
    <property type="match status" value="1"/>
</dbReference>
<keyword evidence="5 7" id="KW-1133">Transmembrane helix</keyword>
<dbReference type="EMBL" id="JACBZP010000001">
    <property type="protein sequence ID" value="NYI66617.1"/>
    <property type="molecule type" value="Genomic_DNA"/>
</dbReference>
<dbReference type="RefSeq" id="WP_237249104.1">
    <property type="nucleotide sequence ID" value="NZ_JACBZP010000001.1"/>
</dbReference>
<dbReference type="PANTHER" id="PTHR30193:SF37">
    <property type="entry name" value="INNER MEMBRANE ABC TRANSPORTER PERMEASE PROTEIN YCJO"/>
    <property type="match status" value="1"/>
</dbReference>
<dbReference type="PANTHER" id="PTHR30193">
    <property type="entry name" value="ABC TRANSPORTER PERMEASE PROTEIN"/>
    <property type="match status" value="1"/>
</dbReference>
<comment type="similarity">
    <text evidence="7">Belongs to the binding-protein-dependent transport system permease family.</text>
</comment>
<dbReference type="Pfam" id="PF00528">
    <property type="entry name" value="BPD_transp_1"/>
    <property type="match status" value="1"/>
</dbReference>
<dbReference type="InterPro" id="IPR000515">
    <property type="entry name" value="MetI-like"/>
</dbReference>
<feature type="transmembrane region" description="Helical" evidence="7">
    <location>
        <begin position="213"/>
        <end position="238"/>
    </location>
</feature>
<dbReference type="GO" id="GO:0055085">
    <property type="term" value="P:transmembrane transport"/>
    <property type="evidence" value="ECO:0007669"/>
    <property type="project" value="InterPro"/>
</dbReference>
<feature type="domain" description="ABC transmembrane type-1" evidence="9">
    <location>
        <begin position="86"/>
        <end position="294"/>
    </location>
</feature>
<dbReference type="InterPro" id="IPR035906">
    <property type="entry name" value="MetI-like_sf"/>
</dbReference>
<keyword evidence="10" id="KW-0762">Sugar transport</keyword>
<organism evidence="10 11">
    <name type="scientific">Spelaeicoccus albus</name>
    <dbReference type="NCBI Taxonomy" id="1280376"/>
    <lineage>
        <taxon>Bacteria</taxon>
        <taxon>Bacillati</taxon>
        <taxon>Actinomycetota</taxon>
        <taxon>Actinomycetes</taxon>
        <taxon>Micrococcales</taxon>
        <taxon>Brevibacteriaceae</taxon>
        <taxon>Spelaeicoccus</taxon>
    </lineage>
</organism>
<evidence type="ECO:0000313" key="11">
    <source>
        <dbReference type="Proteomes" id="UP000539111"/>
    </source>
</evidence>
<sequence length="307" mass="33424">MSGLTDAPSRRATAPANRRMRRRRQSATGYSLLAPSLIGVGIFLIVPAIVSVWLSFHSWDLVSKPTWAGLANFGALFTDPAILNSFGVTLLFVIIVIPCQTALGLWLSVLLAKRLRGSTFFRAVFLIPWICAPLALGVVWKWIFAPTGGALNTILGTHVAWLSSYSFALPSVAFVSIWTNVGYVTLFFLAGLSNIPGEFYESARLDGATGTQVFWSITVPLLRPTMFFVLVTGFIASFQAFDQIYSMTAGGPAGRTDVVATHIYQDVFLAPQLGSAAALSLALMVVLVLVTLAQNLFFRRRMTYGMQ</sequence>